<sequence length="188" mass="21211">MAKKRLTDLLQEETQKFTPSPVEPAIDVTAEKVIESDVSQDEEVTAKTTSTDSSTPTKSDLEFTIEDLQATLEQHQNQEVDLQQEISELKTALSEQKTLAERLAKELYETKKTALQLAESNSQLIAEMKDIKNKPVPEPTKEIAKPPVKESSKSIIINPHKSYRPAPRVVIKSNTSNDEFKDKTWLFD</sequence>
<dbReference type="EMBL" id="CP150886">
    <property type="protein sequence ID" value="WZB86859.1"/>
    <property type="molecule type" value="Genomic_DNA"/>
</dbReference>
<evidence type="ECO:0000313" key="2">
    <source>
        <dbReference type="EMBL" id="WZB86859.1"/>
    </source>
</evidence>
<feature type="region of interest" description="Disordered" evidence="1">
    <location>
        <begin position="130"/>
        <end position="160"/>
    </location>
</feature>
<dbReference type="RefSeq" id="WP_353929773.1">
    <property type="nucleotide sequence ID" value="NZ_CP150886.1"/>
</dbReference>
<keyword evidence="3" id="KW-1185">Reference proteome</keyword>
<evidence type="ECO:0000313" key="3">
    <source>
        <dbReference type="Proteomes" id="UP001483337"/>
    </source>
</evidence>
<evidence type="ECO:0000256" key="1">
    <source>
        <dbReference type="SAM" id="MobiDB-lite"/>
    </source>
</evidence>
<feature type="region of interest" description="Disordered" evidence="1">
    <location>
        <begin position="1"/>
        <end position="21"/>
    </location>
</feature>
<dbReference type="Proteomes" id="UP001483337">
    <property type="component" value="Chromosome"/>
</dbReference>
<gene>
    <name evidence="2" type="ORF">WJM97_15870</name>
</gene>
<organism evidence="2 3">
    <name type="scientific">Okeanomitos corallinicola TIOX110</name>
    <dbReference type="NCBI Taxonomy" id="3133117"/>
    <lineage>
        <taxon>Bacteria</taxon>
        <taxon>Bacillati</taxon>
        <taxon>Cyanobacteriota</taxon>
        <taxon>Cyanophyceae</taxon>
        <taxon>Nostocales</taxon>
        <taxon>Aphanizomenonaceae</taxon>
        <taxon>Okeanomitos</taxon>
    </lineage>
</organism>
<feature type="compositionally biased region" description="Basic and acidic residues" evidence="1">
    <location>
        <begin position="130"/>
        <end position="152"/>
    </location>
</feature>
<feature type="compositionally biased region" description="Low complexity" evidence="1">
    <location>
        <begin position="46"/>
        <end position="58"/>
    </location>
</feature>
<proteinExistence type="predicted"/>
<reference evidence="2 3" key="1">
    <citation type="submission" date="2024-04" db="EMBL/GenBank/DDBJ databases">
        <title>Okeanomitos corallinicola gen. &amp; sp. nov. (Nostocales, Cyanobacteria), a new toxic marine heterocyst-forming cyanobacterium from a coral reef.</title>
        <authorList>
            <person name="Li H."/>
            <person name="Li R."/>
            <person name="Kang J."/>
            <person name="Hii K.S."/>
            <person name="Mohamed H.F."/>
            <person name="Xu X."/>
            <person name="Luo Z."/>
        </authorList>
    </citation>
    <scope>NUCLEOTIDE SEQUENCE [LARGE SCALE GENOMIC DNA]</scope>
    <source>
        <strain evidence="2 3">TIOX110</strain>
    </source>
</reference>
<accession>A0ABZ2UPC0</accession>
<feature type="region of interest" description="Disordered" evidence="1">
    <location>
        <begin position="34"/>
        <end position="59"/>
    </location>
</feature>
<name>A0ABZ2UPC0_9CYAN</name>
<protein>
    <submittedName>
        <fullName evidence="2">Uncharacterized protein</fullName>
    </submittedName>
</protein>